<keyword evidence="3" id="KW-1185">Reference proteome</keyword>
<proteinExistence type="predicted"/>
<feature type="region of interest" description="Disordered" evidence="1">
    <location>
        <begin position="1"/>
        <end position="27"/>
    </location>
</feature>
<accession>A0A8X7ZZB1</accession>
<sequence length="69" mass="8064">MDAKEDQNTSPKPRLPISNPVPLNTYPRIRRRKPNMSKLKLTQIHEKSPEPEYKNGHELVRIFSSLDIL</sequence>
<dbReference type="OrthoDB" id="10281371at2759"/>
<dbReference type="AlphaFoldDB" id="A0A8X7ZZB1"/>
<dbReference type="EMBL" id="JAAWWB010000008">
    <property type="protein sequence ID" value="KAG6777750.1"/>
    <property type="molecule type" value="Genomic_DNA"/>
</dbReference>
<dbReference type="Proteomes" id="UP000886885">
    <property type="component" value="Chromosome 4D"/>
</dbReference>
<name>A0A8X7ZZB1_POPTO</name>
<reference evidence="2" key="1">
    <citation type="journal article" date="2020" name="bioRxiv">
        <title>Hybrid origin of Populus tomentosa Carr. identified through genome sequencing and phylogenomic analysis.</title>
        <authorList>
            <person name="An X."/>
            <person name="Gao K."/>
            <person name="Chen Z."/>
            <person name="Li J."/>
            <person name="Yang X."/>
            <person name="Yang X."/>
            <person name="Zhou J."/>
            <person name="Guo T."/>
            <person name="Zhao T."/>
            <person name="Huang S."/>
            <person name="Miao D."/>
            <person name="Khan W.U."/>
            <person name="Rao P."/>
            <person name="Ye M."/>
            <person name="Lei B."/>
            <person name="Liao W."/>
            <person name="Wang J."/>
            <person name="Ji L."/>
            <person name="Li Y."/>
            <person name="Guo B."/>
            <person name="Mustafa N.S."/>
            <person name="Li S."/>
            <person name="Yun Q."/>
            <person name="Keller S.R."/>
            <person name="Mao J."/>
            <person name="Zhang R."/>
            <person name="Strauss S.H."/>
        </authorList>
    </citation>
    <scope>NUCLEOTIDE SEQUENCE</scope>
    <source>
        <strain evidence="2">GM15</strain>
        <tissue evidence="2">Leaf</tissue>
    </source>
</reference>
<organism evidence="2 3">
    <name type="scientific">Populus tomentosa</name>
    <name type="common">Chinese white poplar</name>
    <dbReference type="NCBI Taxonomy" id="118781"/>
    <lineage>
        <taxon>Eukaryota</taxon>
        <taxon>Viridiplantae</taxon>
        <taxon>Streptophyta</taxon>
        <taxon>Embryophyta</taxon>
        <taxon>Tracheophyta</taxon>
        <taxon>Spermatophyta</taxon>
        <taxon>Magnoliopsida</taxon>
        <taxon>eudicotyledons</taxon>
        <taxon>Gunneridae</taxon>
        <taxon>Pentapetalae</taxon>
        <taxon>rosids</taxon>
        <taxon>fabids</taxon>
        <taxon>Malpighiales</taxon>
        <taxon>Salicaceae</taxon>
        <taxon>Saliceae</taxon>
        <taxon>Populus</taxon>
    </lineage>
</organism>
<protein>
    <submittedName>
        <fullName evidence="2">Uncharacterized protein</fullName>
    </submittedName>
</protein>
<evidence type="ECO:0000313" key="2">
    <source>
        <dbReference type="EMBL" id="KAG6777750.1"/>
    </source>
</evidence>
<evidence type="ECO:0000256" key="1">
    <source>
        <dbReference type="SAM" id="MobiDB-lite"/>
    </source>
</evidence>
<gene>
    <name evidence="2" type="ORF">POTOM_017581</name>
</gene>
<comment type="caution">
    <text evidence="2">The sequence shown here is derived from an EMBL/GenBank/DDBJ whole genome shotgun (WGS) entry which is preliminary data.</text>
</comment>
<evidence type="ECO:0000313" key="3">
    <source>
        <dbReference type="Proteomes" id="UP000886885"/>
    </source>
</evidence>